<dbReference type="InterPro" id="IPR002669">
    <property type="entry name" value="UreD"/>
</dbReference>
<dbReference type="Proteomes" id="UP001230156">
    <property type="component" value="Unassembled WGS sequence"/>
</dbReference>
<evidence type="ECO:0000256" key="2">
    <source>
        <dbReference type="ARBA" id="ARBA00023186"/>
    </source>
</evidence>
<evidence type="ECO:0000313" key="5">
    <source>
        <dbReference type="Proteomes" id="UP001230156"/>
    </source>
</evidence>
<gene>
    <name evidence="3" type="primary">ureD</name>
    <name evidence="4" type="ORF">Q8A70_06890</name>
</gene>
<keyword evidence="2 3" id="KW-0143">Chaperone</keyword>
<comment type="subcellular location">
    <subcellularLocation>
        <location evidence="3">Cytoplasm</location>
    </subcellularLocation>
</comment>
<comment type="function">
    <text evidence="3">Required for maturation of urease via the functional incorporation of the urease nickel metallocenter.</text>
</comment>
<organism evidence="4 5">
    <name type="scientific">Dongia sedimenti</name>
    <dbReference type="NCBI Taxonomy" id="3064282"/>
    <lineage>
        <taxon>Bacteria</taxon>
        <taxon>Pseudomonadati</taxon>
        <taxon>Pseudomonadota</taxon>
        <taxon>Alphaproteobacteria</taxon>
        <taxon>Rhodospirillales</taxon>
        <taxon>Dongiaceae</taxon>
        <taxon>Dongia</taxon>
    </lineage>
</organism>
<dbReference type="RefSeq" id="WP_379954786.1">
    <property type="nucleotide sequence ID" value="NZ_JAUYVI010000002.1"/>
</dbReference>
<keyword evidence="3" id="KW-0963">Cytoplasm</keyword>
<accession>A0ABU0YI46</accession>
<protein>
    <recommendedName>
        <fullName evidence="3">Urease accessory protein UreD</fullName>
    </recommendedName>
</protein>
<evidence type="ECO:0000256" key="3">
    <source>
        <dbReference type="HAMAP-Rule" id="MF_01384"/>
    </source>
</evidence>
<comment type="similarity">
    <text evidence="1 3">Belongs to the UreD family.</text>
</comment>
<sequence length="274" mass="29150">MNGTLELAFDNSGVAGATRLAHLHQAAPLRALFPETCRMDLTVVALTATCGGFTGGDRMATSIAMGRGTKAMAIAQAAEKLYRSTGGETRIEIALDVEAGGWLEWLPQETILFNGARMRRLTSIDLAEDAAVLAGEILVFGRSAHGETMNHGLVHDAWSVRRSGALIWADRFHAADALLAEALEHPAALKGMRAAAMLVHAGPGAERRLGLLRDLMALAPAEVCCAATVVNGVLIARWLAADALELRPSFAAAWMALRNDAQGLAPRLPSFWLH</sequence>
<dbReference type="HAMAP" id="MF_01384">
    <property type="entry name" value="UreD"/>
    <property type="match status" value="1"/>
</dbReference>
<evidence type="ECO:0000313" key="4">
    <source>
        <dbReference type="EMBL" id="MDQ7247385.1"/>
    </source>
</evidence>
<reference evidence="5" key="1">
    <citation type="submission" date="2023-08" db="EMBL/GenBank/DDBJ databases">
        <title>Rhodospirillaceae gen. nov., a novel taxon isolated from the Yangtze River Yuezi River estuary sludge.</title>
        <authorList>
            <person name="Ruan L."/>
        </authorList>
    </citation>
    <scope>NUCLEOTIDE SEQUENCE [LARGE SCALE GENOMIC DNA]</scope>
    <source>
        <strain evidence="5">R-7</strain>
    </source>
</reference>
<keyword evidence="5" id="KW-1185">Reference proteome</keyword>
<keyword evidence="3" id="KW-0996">Nickel insertion</keyword>
<dbReference type="PANTHER" id="PTHR33643">
    <property type="entry name" value="UREASE ACCESSORY PROTEIN D"/>
    <property type="match status" value="1"/>
</dbReference>
<dbReference type="EMBL" id="JAUYVI010000002">
    <property type="protein sequence ID" value="MDQ7247385.1"/>
    <property type="molecule type" value="Genomic_DNA"/>
</dbReference>
<comment type="subunit">
    <text evidence="3">UreD, UreF and UreG form a complex that acts as a GTP-hydrolysis-dependent molecular chaperone, activating the urease apoprotein by helping to assemble the nickel containing metallocenter of UreC. The UreE protein probably delivers the nickel.</text>
</comment>
<evidence type="ECO:0000256" key="1">
    <source>
        <dbReference type="ARBA" id="ARBA00007177"/>
    </source>
</evidence>
<proteinExistence type="inferred from homology"/>
<comment type="caution">
    <text evidence="4">The sequence shown here is derived from an EMBL/GenBank/DDBJ whole genome shotgun (WGS) entry which is preliminary data.</text>
</comment>
<name>A0ABU0YI46_9PROT</name>
<dbReference type="PANTHER" id="PTHR33643:SF1">
    <property type="entry name" value="UREASE ACCESSORY PROTEIN D"/>
    <property type="match status" value="1"/>
</dbReference>
<dbReference type="Pfam" id="PF01774">
    <property type="entry name" value="UreD"/>
    <property type="match status" value="1"/>
</dbReference>